<organism evidence="1 2">
    <name type="scientific">Rosa chinensis</name>
    <name type="common">China rose</name>
    <dbReference type="NCBI Taxonomy" id="74649"/>
    <lineage>
        <taxon>Eukaryota</taxon>
        <taxon>Viridiplantae</taxon>
        <taxon>Streptophyta</taxon>
        <taxon>Embryophyta</taxon>
        <taxon>Tracheophyta</taxon>
        <taxon>Spermatophyta</taxon>
        <taxon>Magnoliopsida</taxon>
        <taxon>eudicotyledons</taxon>
        <taxon>Gunneridae</taxon>
        <taxon>Pentapetalae</taxon>
        <taxon>rosids</taxon>
        <taxon>fabids</taxon>
        <taxon>Rosales</taxon>
        <taxon>Rosaceae</taxon>
        <taxon>Rosoideae</taxon>
        <taxon>Rosoideae incertae sedis</taxon>
        <taxon>Rosa</taxon>
    </lineage>
</organism>
<keyword evidence="2" id="KW-1185">Reference proteome</keyword>
<dbReference type="Gramene" id="PRQ23749">
    <property type="protein sequence ID" value="PRQ23749"/>
    <property type="gene ID" value="RchiOBHm_Chr6g0264791"/>
</dbReference>
<protein>
    <submittedName>
        <fullName evidence="1">Uncharacterized protein</fullName>
    </submittedName>
</protein>
<name>A0A2P6PP90_ROSCH</name>
<dbReference type="AlphaFoldDB" id="A0A2P6PP90"/>
<evidence type="ECO:0000313" key="1">
    <source>
        <dbReference type="EMBL" id="PRQ23749.1"/>
    </source>
</evidence>
<reference evidence="1 2" key="1">
    <citation type="journal article" date="2018" name="Nat. Genet.">
        <title>The Rosa genome provides new insights in the design of modern roses.</title>
        <authorList>
            <person name="Bendahmane M."/>
        </authorList>
    </citation>
    <scope>NUCLEOTIDE SEQUENCE [LARGE SCALE GENOMIC DNA]</scope>
    <source>
        <strain evidence="2">cv. Old Blush</strain>
    </source>
</reference>
<dbReference type="Proteomes" id="UP000238479">
    <property type="component" value="Chromosome 6"/>
</dbReference>
<gene>
    <name evidence="1" type="ORF">RchiOBHm_Chr6g0264791</name>
</gene>
<dbReference type="EMBL" id="PDCK01000044">
    <property type="protein sequence ID" value="PRQ23749.1"/>
    <property type="molecule type" value="Genomic_DNA"/>
</dbReference>
<comment type="caution">
    <text evidence="1">The sequence shown here is derived from an EMBL/GenBank/DDBJ whole genome shotgun (WGS) entry which is preliminary data.</text>
</comment>
<proteinExistence type="predicted"/>
<sequence>MYIGKDTRTDFQNPGPVHDKLLPCIVLSGISLPFGFLTSFEMCIVACCFGTLLE</sequence>
<accession>A0A2P6PP90</accession>
<evidence type="ECO:0000313" key="2">
    <source>
        <dbReference type="Proteomes" id="UP000238479"/>
    </source>
</evidence>